<reference evidence="2" key="1">
    <citation type="submission" date="2022-11" db="EMBL/GenBank/DDBJ databases">
        <title>Nonomuraea corallina sp. nov., a new species of the genus Nonomuraea isolated from sea side sediment in Thai sea.</title>
        <authorList>
            <person name="Ngamcharungchit C."/>
            <person name="Matsumoto A."/>
            <person name="Suriyachadkun C."/>
            <person name="Panbangred W."/>
            <person name="Inahashi Y."/>
            <person name="Intra B."/>
        </authorList>
    </citation>
    <scope>NUCLEOTIDE SEQUENCE</scope>
    <source>
        <strain evidence="2">MCN248</strain>
    </source>
</reference>
<feature type="compositionally biased region" description="Low complexity" evidence="1">
    <location>
        <begin position="1"/>
        <end position="14"/>
    </location>
</feature>
<gene>
    <name evidence="2" type="ORF">OUY22_24760</name>
</gene>
<keyword evidence="3" id="KW-1185">Reference proteome</keyword>
<dbReference type="RefSeq" id="WP_270157529.1">
    <property type="nucleotide sequence ID" value="NZ_JAPNNL010000115.1"/>
</dbReference>
<feature type="compositionally biased region" description="Basic and acidic residues" evidence="1">
    <location>
        <begin position="15"/>
        <end position="24"/>
    </location>
</feature>
<evidence type="ECO:0000313" key="3">
    <source>
        <dbReference type="Proteomes" id="UP001144036"/>
    </source>
</evidence>
<dbReference type="EMBL" id="JAPNNL010000115">
    <property type="protein sequence ID" value="MDA0636636.1"/>
    <property type="molecule type" value="Genomic_DNA"/>
</dbReference>
<sequence length="329" mass="35553">MSADAPARPGAAPDDPVHEHDPDAPQHAVATGNGRYYSDPATGALLISVTNVLATMAKHALAPAAAKHTAEWFAEHLPAALRAAADPDDLADFVKQAKTAYQIEWERRMRLGTRVHRQAQAVNLQAPIAPDPEAEPFLGSYRQWLTDFGLDIPSDIASDIVTAECTMLNRDLGYGGTSDLWVNLSFPTPTSPLVPRFKPRSVPAAPLPTPSGLWLVDIKTSLKHPASAVWEEYPLQLAALRHATVALACPPACRYGATDHHDGTHEFPVPQFVGAAVLNLRTTGYGFIPLPADDAAFAAFRGLQPVTAYLHRTDLRGRKPIQPPTRKES</sequence>
<proteinExistence type="predicted"/>
<evidence type="ECO:0000313" key="2">
    <source>
        <dbReference type="EMBL" id="MDA0636636.1"/>
    </source>
</evidence>
<protein>
    <recommendedName>
        <fullName evidence="4">PD-(D/E)XK endonuclease-like domain-containing protein</fullName>
    </recommendedName>
</protein>
<dbReference type="Proteomes" id="UP001144036">
    <property type="component" value="Unassembled WGS sequence"/>
</dbReference>
<accession>A0ABT4SHE2</accession>
<evidence type="ECO:0008006" key="4">
    <source>
        <dbReference type="Google" id="ProtNLM"/>
    </source>
</evidence>
<comment type="caution">
    <text evidence="2">The sequence shown here is derived from an EMBL/GenBank/DDBJ whole genome shotgun (WGS) entry which is preliminary data.</text>
</comment>
<name>A0ABT4SHE2_9ACTN</name>
<evidence type="ECO:0000256" key="1">
    <source>
        <dbReference type="SAM" id="MobiDB-lite"/>
    </source>
</evidence>
<organism evidence="2 3">
    <name type="scientific">Nonomuraea corallina</name>
    <dbReference type="NCBI Taxonomy" id="2989783"/>
    <lineage>
        <taxon>Bacteria</taxon>
        <taxon>Bacillati</taxon>
        <taxon>Actinomycetota</taxon>
        <taxon>Actinomycetes</taxon>
        <taxon>Streptosporangiales</taxon>
        <taxon>Streptosporangiaceae</taxon>
        <taxon>Nonomuraea</taxon>
    </lineage>
</organism>
<feature type="region of interest" description="Disordered" evidence="1">
    <location>
        <begin position="1"/>
        <end position="35"/>
    </location>
</feature>